<reference evidence="2" key="1">
    <citation type="journal article" date="2015" name="Genome Announc.">
        <title>Draft Genome Sequence of Tolypothrix boutellei Strain VB521301.</title>
        <authorList>
            <person name="Chandrababunaidu M.M."/>
            <person name="Singh D."/>
            <person name="Sen D."/>
            <person name="Bhan S."/>
            <person name="Das S."/>
            <person name="Gupta A."/>
            <person name="Adhikary S.P."/>
            <person name="Tripathy S."/>
        </authorList>
    </citation>
    <scope>NUCLEOTIDE SEQUENCE</scope>
    <source>
        <strain evidence="2">VB521301</strain>
    </source>
</reference>
<dbReference type="STRING" id="1479485.DA73_0221380"/>
<dbReference type="OrthoDB" id="517060at2"/>
<name>A0A0C1R044_9CYAN</name>
<dbReference type="EMBL" id="JHEG02000048">
    <property type="protein sequence ID" value="KIE10984.1"/>
    <property type="molecule type" value="Genomic_DNA"/>
</dbReference>
<evidence type="ECO:0000313" key="2">
    <source>
        <dbReference type="EMBL" id="KIE10984.1"/>
    </source>
</evidence>
<dbReference type="RefSeq" id="WP_038083820.1">
    <property type="nucleotide sequence ID" value="NZ_JHEG04000001.1"/>
</dbReference>
<keyword evidence="3" id="KW-1185">Reference proteome</keyword>
<dbReference type="AlphaFoldDB" id="A0A0C1R044"/>
<accession>A0A0C1R044</accession>
<evidence type="ECO:0000313" key="1">
    <source>
        <dbReference type="EMBL" id="KAF3887028.1"/>
    </source>
</evidence>
<sequence>MKNVQAPASRSYREYLISSLKDPQEAAAYIQTFLELEEDGAGFEMLGSALKDVIEARLQANNLSETAKQHYEKLDKILAETSGAEIYTLIEFLDALGYQIALAPKDDNNFSG</sequence>
<protein>
    <submittedName>
        <fullName evidence="2">Transcriptional regulator</fullName>
    </submittedName>
</protein>
<evidence type="ECO:0000313" key="3">
    <source>
        <dbReference type="Proteomes" id="UP000029738"/>
    </source>
</evidence>
<dbReference type="Proteomes" id="UP000029738">
    <property type="component" value="Unassembled WGS sequence"/>
</dbReference>
<dbReference type="EMBL" id="JHEG04000001">
    <property type="protein sequence ID" value="KAF3887028.1"/>
    <property type="molecule type" value="Genomic_DNA"/>
</dbReference>
<organism evidence="2">
    <name type="scientific">Tolypothrix bouteillei VB521301</name>
    <dbReference type="NCBI Taxonomy" id="1479485"/>
    <lineage>
        <taxon>Bacteria</taxon>
        <taxon>Bacillati</taxon>
        <taxon>Cyanobacteriota</taxon>
        <taxon>Cyanophyceae</taxon>
        <taxon>Nostocales</taxon>
        <taxon>Tolypothrichaceae</taxon>
        <taxon>Tolypothrix</taxon>
    </lineage>
</organism>
<reference evidence="1" key="2">
    <citation type="submission" date="2019-11" db="EMBL/GenBank/DDBJ databases">
        <title>Improved Assembly of Tolypothrix boutellei genome.</title>
        <authorList>
            <person name="Sarangi A.N."/>
            <person name="Mukherjee M."/>
            <person name="Ghosh S."/>
            <person name="Singh D."/>
            <person name="Das A."/>
            <person name="Kant S."/>
            <person name="Prusty A."/>
            <person name="Tripathy S."/>
        </authorList>
    </citation>
    <scope>NUCLEOTIDE SEQUENCE</scope>
    <source>
        <strain evidence="1">VB521301</strain>
    </source>
</reference>
<comment type="caution">
    <text evidence="2">The sequence shown here is derived from an EMBL/GenBank/DDBJ whole genome shotgun (WGS) entry which is preliminary data.</text>
</comment>
<gene>
    <name evidence="2" type="ORF">DA73_0221380</name>
    <name evidence="1" type="ORF">DA73_0400017200</name>
</gene>
<proteinExistence type="predicted"/>